<evidence type="ECO:0000313" key="3">
    <source>
        <dbReference type="Proteomes" id="UP000261174"/>
    </source>
</evidence>
<reference evidence="2 3" key="1">
    <citation type="submission" date="2018-08" db="EMBL/GenBank/DDBJ databases">
        <title>Chitinophaga sp. K20C18050901, a novel bacterium isolated from forest soil.</title>
        <authorList>
            <person name="Wang C."/>
        </authorList>
    </citation>
    <scope>NUCLEOTIDE SEQUENCE [LARGE SCALE GENOMIC DNA]</scope>
    <source>
        <strain evidence="2 3">K20C18050901</strain>
    </source>
</reference>
<evidence type="ECO:0000256" key="1">
    <source>
        <dbReference type="SAM" id="Phobius"/>
    </source>
</evidence>
<evidence type="ECO:0000313" key="2">
    <source>
        <dbReference type="EMBL" id="RFM30752.1"/>
    </source>
</evidence>
<dbReference type="AlphaFoldDB" id="A0A3E1NS67"/>
<accession>A0A3E1NS67</accession>
<proteinExistence type="predicted"/>
<dbReference type="EMBL" id="QTJV01000019">
    <property type="protein sequence ID" value="RFM30752.1"/>
    <property type="molecule type" value="Genomic_DNA"/>
</dbReference>
<name>A0A3E1NS67_9BACT</name>
<keyword evidence="3" id="KW-1185">Reference proteome</keyword>
<dbReference type="Proteomes" id="UP000261174">
    <property type="component" value="Unassembled WGS sequence"/>
</dbReference>
<keyword evidence="1" id="KW-1133">Transmembrane helix</keyword>
<keyword evidence="1" id="KW-0472">Membrane</keyword>
<feature type="transmembrane region" description="Helical" evidence="1">
    <location>
        <begin position="85"/>
        <end position="109"/>
    </location>
</feature>
<keyword evidence="1" id="KW-0812">Transmembrane</keyword>
<protein>
    <submittedName>
        <fullName evidence="2">Uncharacterized protein</fullName>
    </submittedName>
</protein>
<feature type="transmembrane region" description="Helical" evidence="1">
    <location>
        <begin position="6"/>
        <end position="27"/>
    </location>
</feature>
<gene>
    <name evidence="2" type="ORF">DXN04_32065</name>
</gene>
<organism evidence="2 3">
    <name type="scientific">Chitinophaga silvisoli</name>
    <dbReference type="NCBI Taxonomy" id="2291814"/>
    <lineage>
        <taxon>Bacteria</taxon>
        <taxon>Pseudomonadati</taxon>
        <taxon>Bacteroidota</taxon>
        <taxon>Chitinophagia</taxon>
        <taxon>Chitinophagales</taxon>
        <taxon>Chitinophagaceae</taxon>
        <taxon>Chitinophaga</taxon>
    </lineage>
</organism>
<dbReference type="RefSeq" id="WP_116857512.1">
    <property type="nucleotide sequence ID" value="NZ_QTJV01000019.1"/>
</dbReference>
<comment type="caution">
    <text evidence="2">The sequence shown here is derived from an EMBL/GenBank/DDBJ whole genome shotgun (WGS) entry which is preliminary data.</text>
</comment>
<sequence length="110" mass="12456">MKLIEIFIVLLIVLGFIILGSLQILILNKKSIYNKWGNKGKSNKLTAFDYATAFGGFWLLRDINYKTLLENNPGDLELRRGVKNVSIVKMVSITTTILFVIDAIILKILE</sequence>